<dbReference type="InterPro" id="IPR050367">
    <property type="entry name" value="APC_superfamily"/>
</dbReference>
<feature type="transmembrane region" description="Helical" evidence="6">
    <location>
        <begin position="382"/>
        <end position="403"/>
    </location>
</feature>
<feature type="transmembrane region" description="Helical" evidence="6">
    <location>
        <begin position="103"/>
        <end position="126"/>
    </location>
</feature>
<evidence type="ECO:0000256" key="2">
    <source>
        <dbReference type="ARBA" id="ARBA00022475"/>
    </source>
</evidence>
<evidence type="ECO:0000256" key="6">
    <source>
        <dbReference type="SAM" id="Phobius"/>
    </source>
</evidence>
<dbReference type="Gene3D" id="1.20.1740.10">
    <property type="entry name" value="Amino acid/polyamine transporter I"/>
    <property type="match status" value="1"/>
</dbReference>
<proteinExistence type="predicted"/>
<dbReference type="AlphaFoldDB" id="A0A2S8F867"/>
<sequence length="449" mass="46858">MSTPSKQPADRSPQHPQIGVIGAAAIGVGGMVGGGIFAVLGTAVALAGGGTPIAFLLAGAIALLTSYSYARLSVTFPSAGGTLVFLDKAFGVNLLTGTLNTTLWLSYLVTIALYAAAFGSYAATFFPDASPLLKQLFASLAILLPAAINLLNSDIISKSETIIVVIKLSLLALVIAAGIPHVEPARLQISTWADPLSLVMGGMVIFVAYEGFELIANAAEDVKTPAVTLPRAYLGCVVFVVALYVLVSIVTVGSVSSETIAQAKDYALAAAAKPSLGHTGFVLVSISALLATFSAINATIYGNARLGFSLAKDGDMPKLLEERVWSRPVAGVLLTTGLSLLLVNLIDLQAIAILGSAGFLVIFAFVNLAAFRLSKEAQANRWVVALAAAACLLALAALLLNTYQTDPKALLVFGGLLLSATLFELIYPRLAKRPERRLHQRFPSPQQDH</sequence>
<keyword evidence="2" id="KW-1003">Cell membrane</keyword>
<comment type="subcellular location">
    <subcellularLocation>
        <location evidence="1">Cell membrane</location>
        <topology evidence="1">Multi-pass membrane protein</topology>
    </subcellularLocation>
</comment>
<dbReference type="InterPro" id="IPR002293">
    <property type="entry name" value="AA/rel_permease1"/>
</dbReference>
<dbReference type="PANTHER" id="PTHR42770">
    <property type="entry name" value="AMINO ACID TRANSPORTER-RELATED"/>
    <property type="match status" value="1"/>
</dbReference>
<feature type="transmembrane region" description="Helical" evidence="6">
    <location>
        <begin position="324"/>
        <end position="343"/>
    </location>
</feature>
<feature type="transmembrane region" description="Helical" evidence="6">
    <location>
        <begin position="162"/>
        <end position="180"/>
    </location>
</feature>
<evidence type="ECO:0000256" key="5">
    <source>
        <dbReference type="ARBA" id="ARBA00023136"/>
    </source>
</evidence>
<feature type="transmembrane region" description="Helical" evidence="6">
    <location>
        <begin position="76"/>
        <end position="96"/>
    </location>
</feature>
<feature type="transmembrane region" description="Helical" evidence="6">
    <location>
        <begin position="276"/>
        <end position="303"/>
    </location>
</feature>
<evidence type="ECO:0000256" key="1">
    <source>
        <dbReference type="ARBA" id="ARBA00004651"/>
    </source>
</evidence>
<evidence type="ECO:0000313" key="8">
    <source>
        <dbReference type="Proteomes" id="UP000239388"/>
    </source>
</evidence>
<dbReference type="GO" id="GO:0005886">
    <property type="term" value="C:plasma membrane"/>
    <property type="evidence" value="ECO:0007669"/>
    <property type="project" value="UniProtKB-SubCell"/>
</dbReference>
<name>A0A2S8F867_9BACT</name>
<feature type="transmembrane region" description="Helical" evidence="6">
    <location>
        <begin position="409"/>
        <end position="427"/>
    </location>
</feature>
<feature type="transmembrane region" description="Helical" evidence="6">
    <location>
        <begin position="53"/>
        <end position="70"/>
    </location>
</feature>
<evidence type="ECO:0000256" key="3">
    <source>
        <dbReference type="ARBA" id="ARBA00022692"/>
    </source>
</evidence>
<dbReference type="GO" id="GO:0022857">
    <property type="term" value="F:transmembrane transporter activity"/>
    <property type="evidence" value="ECO:0007669"/>
    <property type="project" value="InterPro"/>
</dbReference>
<feature type="transmembrane region" description="Helical" evidence="6">
    <location>
        <begin position="232"/>
        <end position="256"/>
    </location>
</feature>
<feature type="transmembrane region" description="Helical" evidence="6">
    <location>
        <begin position="20"/>
        <end position="46"/>
    </location>
</feature>
<reference evidence="7 8" key="1">
    <citation type="submission" date="2018-02" db="EMBL/GenBank/DDBJ databases">
        <title>Comparative genomes isolates from brazilian mangrove.</title>
        <authorList>
            <person name="Araujo J.E."/>
            <person name="Taketani R.G."/>
            <person name="Silva M.C.P."/>
            <person name="Loureco M.V."/>
            <person name="Andreote F.D."/>
        </authorList>
    </citation>
    <scope>NUCLEOTIDE SEQUENCE [LARGE SCALE GENOMIC DNA]</scope>
    <source>
        <strain evidence="7 8">NAP PRIS-MGV</strain>
    </source>
</reference>
<gene>
    <name evidence="7" type="ORF">C5Y98_26015</name>
</gene>
<dbReference type="PIRSF" id="PIRSF006060">
    <property type="entry name" value="AA_transporter"/>
    <property type="match status" value="1"/>
</dbReference>
<feature type="transmembrane region" description="Helical" evidence="6">
    <location>
        <begin position="192"/>
        <end position="212"/>
    </location>
</feature>
<evidence type="ECO:0000256" key="4">
    <source>
        <dbReference type="ARBA" id="ARBA00022989"/>
    </source>
</evidence>
<dbReference type="PANTHER" id="PTHR42770:SF11">
    <property type="entry name" value="INNER MEMBRANE TRANSPORT PROTEIN YBAT"/>
    <property type="match status" value="1"/>
</dbReference>
<feature type="transmembrane region" description="Helical" evidence="6">
    <location>
        <begin position="349"/>
        <end position="370"/>
    </location>
</feature>
<evidence type="ECO:0000313" key="7">
    <source>
        <dbReference type="EMBL" id="PQO28351.1"/>
    </source>
</evidence>
<protein>
    <submittedName>
        <fullName evidence="7">Amino acid transporter</fullName>
    </submittedName>
</protein>
<dbReference type="OrthoDB" id="9780162at2"/>
<dbReference type="Pfam" id="PF13520">
    <property type="entry name" value="AA_permease_2"/>
    <property type="match status" value="1"/>
</dbReference>
<keyword evidence="4 6" id="KW-1133">Transmembrane helix</keyword>
<keyword evidence="5 6" id="KW-0472">Membrane</keyword>
<accession>A0A2S8F867</accession>
<comment type="caution">
    <text evidence="7">The sequence shown here is derived from an EMBL/GenBank/DDBJ whole genome shotgun (WGS) entry which is preliminary data.</text>
</comment>
<keyword evidence="3 6" id="KW-0812">Transmembrane</keyword>
<dbReference type="RefSeq" id="WP_105358834.1">
    <property type="nucleotide sequence ID" value="NZ_PUIB01000025.1"/>
</dbReference>
<dbReference type="Proteomes" id="UP000239388">
    <property type="component" value="Unassembled WGS sequence"/>
</dbReference>
<feature type="transmembrane region" description="Helical" evidence="6">
    <location>
        <begin position="132"/>
        <end position="150"/>
    </location>
</feature>
<organism evidence="7 8">
    <name type="scientific">Blastopirellula marina</name>
    <dbReference type="NCBI Taxonomy" id="124"/>
    <lineage>
        <taxon>Bacteria</taxon>
        <taxon>Pseudomonadati</taxon>
        <taxon>Planctomycetota</taxon>
        <taxon>Planctomycetia</taxon>
        <taxon>Pirellulales</taxon>
        <taxon>Pirellulaceae</taxon>
        <taxon>Blastopirellula</taxon>
    </lineage>
</organism>
<dbReference type="EMBL" id="PUIB01000025">
    <property type="protein sequence ID" value="PQO28351.1"/>
    <property type="molecule type" value="Genomic_DNA"/>
</dbReference>